<sequence>MKATKDAKTGKWKIQYYYKDWQGNVKNSTKRGFRTKKEAEEWVRSYLSQHQADFTMNFADFIEVYYDDIEPRIKEHTMRTKKYIIDLKVLPYFKNMRVSDVKAATIRKWQNELMRQGYSETYLKTINNQLSAILNHAVRFYDLKSNPCKKAGSMGKSNAEDMQFWTKEEFDTFMEAVMDKQESYVAFTTLYWTGMRIGELLALTRADINTEKKTISISKSYQRFDKRDVITEPKTAKSKRIVSIPEFLAADFEDYFSKLYKLKKGDRIFRFTKGYLTCEMKRGVKESGVKKIRLHDLRHSHSSHLIELGFTPVAIAERLGHEKVETTLNTYVHLYPNKQVEIANKLDEEYRKELR</sequence>
<organism evidence="9 10">
    <name type="scientific">Fusibacter ferrireducens</name>
    <dbReference type="NCBI Taxonomy" id="2785058"/>
    <lineage>
        <taxon>Bacteria</taxon>
        <taxon>Bacillati</taxon>
        <taxon>Bacillota</taxon>
        <taxon>Clostridia</taxon>
        <taxon>Eubacteriales</taxon>
        <taxon>Eubacteriales Family XII. Incertae Sedis</taxon>
        <taxon>Fusibacter</taxon>
    </lineage>
</organism>
<feature type="domain" description="Tyr recombinase" evidence="7">
    <location>
        <begin position="160"/>
        <end position="344"/>
    </location>
</feature>
<keyword evidence="5" id="KW-0233">DNA recombination</keyword>
<dbReference type="Pfam" id="PF14659">
    <property type="entry name" value="Phage_int_SAM_3"/>
    <property type="match status" value="1"/>
</dbReference>
<dbReference type="InterPro" id="IPR013762">
    <property type="entry name" value="Integrase-like_cat_sf"/>
</dbReference>
<evidence type="ECO:0000259" key="7">
    <source>
        <dbReference type="PROSITE" id="PS51898"/>
    </source>
</evidence>
<protein>
    <submittedName>
        <fullName evidence="9">Site-specific integrase</fullName>
    </submittedName>
</protein>
<gene>
    <name evidence="9" type="ORF">ISU02_16725</name>
</gene>
<dbReference type="InterPro" id="IPR011010">
    <property type="entry name" value="DNA_brk_join_enz"/>
</dbReference>
<dbReference type="Gene3D" id="1.10.443.10">
    <property type="entry name" value="Intergrase catalytic core"/>
    <property type="match status" value="1"/>
</dbReference>
<evidence type="ECO:0000313" key="10">
    <source>
        <dbReference type="Proteomes" id="UP000614200"/>
    </source>
</evidence>
<dbReference type="InterPro" id="IPR010998">
    <property type="entry name" value="Integrase_recombinase_N"/>
</dbReference>
<comment type="similarity">
    <text evidence="2">Belongs to the 'phage' integrase family.</text>
</comment>
<evidence type="ECO:0000256" key="5">
    <source>
        <dbReference type="ARBA" id="ARBA00023172"/>
    </source>
</evidence>
<comment type="function">
    <text evidence="1">Site-specific tyrosine recombinase, which acts by catalyzing the cutting and rejoining of the recombining DNA molecules.</text>
</comment>
<dbReference type="RefSeq" id="WP_194702998.1">
    <property type="nucleotide sequence ID" value="NZ_JADKNH010000010.1"/>
</dbReference>
<proteinExistence type="inferred from homology"/>
<dbReference type="PROSITE" id="PS51900">
    <property type="entry name" value="CB"/>
    <property type="match status" value="1"/>
</dbReference>
<dbReference type="PANTHER" id="PTHR30349">
    <property type="entry name" value="PHAGE INTEGRASE-RELATED"/>
    <property type="match status" value="1"/>
</dbReference>
<dbReference type="Pfam" id="PF00589">
    <property type="entry name" value="Phage_integrase"/>
    <property type="match status" value="1"/>
</dbReference>
<evidence type="ECO:0000259" key="8">
    <source>
        <dbReference type="PROSITE" id="PS51900"/>
    </source>
</evidence>
<evidence type="ECO:0000256" key="4">
    <source>
        <dbReference type="ARBA" id="ARBA00023125"/>
    </source>
</evidence>
<keyword evidence="4 6" id="KW-0238">DNA-binding</keyword>
<keyword evidence="10" id="KW-1185">Reference proteome</keyword>
<dbReference type="SUPFAM" id="SSF56349">
    <property type="entry name" value="DNA breaking-rejoining enzymes"/>
    <property type="match status" value="1"/>
</dbReference>
<dbReference type="InterPro" id="IPR050090">
    <property type="entry name" value="Tyrosine_recombinase_XerCD"/>
</dbReference>
<accession>A0ABR9ZWD6</accession>
<dbReference type="InterPro" id="IPR002104">
    <property type="entry name" value="Integrase_catalytic"/>
</dbReference>
<evidence type="ECO:0000313" key="9">
    <source>
        <dbReference type="EMBL" id="MBF4694760.1"/>
    </source>
</evidence>
<name>A0ABR9ZWD6_9FIRM</name>
<dbReference type="InterPro" id="IPR044068">
    <property type="entry name" value="CB"/>
</dbReference>
<dbReference type="Gene3D" id="1.10.150.130">
    <property type="match status" value="1"/>
</dbReference>
<reference evidence="9 10" key="1">
    <citation type="submission" date="2020-11" db="EMBL/GenBank/DDBJ databases">
        <title>Fusibacter basophilias sp. nov.</title>
        <authorList>
            <person name="Qiu D."/>
        </authorList>
    </citation>
    <scope>NUCLEOTIDE SEQUENCE [LARGE SCALE GENOMIC DNA]</scope>
    <source>
        <strain evidence="9 10">Q10-2</strain>
    </source>
</reference>
<feature type="domain" description="Core-binding (CB)" evidence="8">
    <location>
        <begin position="56"/>
        <end position="138"/>
    </location>
</feature>
<evidence type="ECO:0000256" key="2">
    <source>
        <dbReference type="ARBA" id="ARBA00008857"/>
    </source>
</evidence>
<dbReference type="CDD" id="cd01189">
    <property type="entry name" value="INT_ICEBs1_C_like"/>
    <property type="match status" value="1"/>
</dbReference>
<dbReference type="Proteomes" id="UP000614200">
    <property type="component" value="Unassembled WGS sequence"/>
</dbReference>
<evidence type="ECO:0000256" key="6">
    <source>
        <dbReference type="PROSITE-ProRule" id="PRU01248"/>
    </source>
</evidence>
<dbReference type="PROSITE" id="PS51898">
    <property type="entry name" value="TYR_RECOMBINASE"/>
    <property type="match status" value="1"/>
</dbReference>
<evidence type="ECO:0000256" key="1">
    <source>
        <dbReference type="ARBA" id="ARBA00003283"/>
    </source>
</evidence>
<dbReference type="PANTHER" id="PTHR30349:SF64">
    <property type="entry name" value="PROPHAGE INTEGRASE INTD-RELATED"/>
    <property type="match status" value="1"/>
</dbReference>
<comment type="caution">
    <text evidence="9">The sequence shown here is derived from an EMBL/GenBank/DDBJ whole genome shotgun (WGS) entry which is preliminary data.</text>
</comment>
<keyword evidence="3" id="KW-0229">DNA integration</keyword>
<evidence type="ECO:0000256" key="3">
    <source>
        <dbReference type="ARBA" id="ARBA00022908"/>
    </source>
</evidence>
<dbReference type="InterPro" id="IPR028259">
    <property type="entry name" value="AP2-like_int_N"/>
</dbReference>
<dbReference type="InterPro" id="IPR004107">
    <property type="entry name" value="Integrase_SAM-like_N"/>
</dbReference>
<dbReference type="Pfam" id="PF14657">
    <property type="entry name" value="Arm-DNA-bind_4"/>
    <property type="match status" value="1"/>
</dbReference>
<dbReference type="EMBL" id="JADKNH010000010">
    <property type="protein sequence ID" value="MBF4694760.1"/>
    <property type="molecule type" value="Genomic_DNA"/>
</dbReference>